<dbReference type="InterPro" id="IPR006703">
    <property type="entry name" value="G_AIG1"/>
</dbReference>
<sequence length="407" mass="45533">MAEGGIPDVNLGTLSSQARWLINGLPNFEYQLRQYCLSGRKHMTILLCGKTGVGKSHLTNALIGKELAREGEDLNPQTVEVTPYTFSINNVEITVFDTPGLADGTGNEEVYLQKIKEKVSDFDVFIFCTEMNTQRFRNDDIKTVQKLTEAFGAKLWEHAVVVLTFANEVRPPPSKKDVTVQEFFDQRVRVFKKKIQEVVLSVGVTGEAVINVPFVAAGDLSEPKLPGIENWLTTFWIATFKRLNRSARPTFFLASIARFNCVSPSEQDIPRRGLPSRRSLPPGIGGNQLQRQMQRRSFQGFEFVYHDECSEDNADSDVVRLPINRSHSMVETRSRRTPPKPKPKSKMPVNGQGATSDAPAIELDEPAAKEIVMEILTSDVVKEASKIVGDWIFPEVAALCQLYLTGW</sequence>
<dbReference type="Gene3D" id="3.40.50.300">
    <property type="entry name" value="P-loop containing nucleotide triphosphate hydrolases"/>
    <property type="match status" value="1"/>
</dbReference>
<evidence type="ECO:0000256" key="7">
    <source>
        <dbReference type="ARBA" id="ARBA00022692"/>
    </source>
</evidence>
<evidence type="ECO:0000313" key="21">
    <source>
        <dbReference type="Proteomes" id="UP001163046"/>
    </source>
</evidence>
<evidence type="ECO:0000256" key="2">
    <source>
        <dbReference type="ARBA" id="ARBA00004167"/>
    </source>
</evidence>
<dbReference type="InterPro" id="IPR045058">
    <property type="entry name" value="GIMA/IAN/Toc"/>
</dbReference>
<comment type="subcellular location">
    <subcellularLocation>
        <location evidence="2">Membrane</location>
        <topology evidence="2">Single-pass membrane protein</topology>
    </subcellularLocation>
    <subcellularLocation>
        <location evidence="17">Plastid</location>
        <location evidence="17">Chloroplast outer membrane</location>
    </subcellularLocation>
</comment>
<feature type="compositionally biased region" description="Low complexity" evidence="18">
    <location>
        <begin position="272"/>
        <end position="282"/>
    </location>
</feature>
<feature type="compositionally biased region" description="Basic residues" evidence="18">
    <location>
        <begin position="335"/>
        <end position="345"/>
    </location>
</feature>
<evidence type="ECO:0000256" key="9">
    <source>
        <dbReference type="ARBA" id="ARBA00022741"/>
    </source>
</evidence>
<keyword evidence="9" id="KW-0547">Nucleotide-binding</keyword>
<dbReference type="GO" id="GO:0046872">
    <property type="term" value="F:metal ion binding"/>
    <property type="evidence" value="ECO:0007669"/>
    <property type="project" value="UniProtKB-KW"/>
</dbReference>
<keyword evidence="10" id="KW-0378">Hydrolase</keyword>
<gene>
    <name evidence="20" type="ORF">OS493_023513</name>
</gene>
<dbReference type="AlphaFoldDB" id="A0A9W9ZNG2"/>
<evidence type="ECO:0000256" key="16">
    <source>
        <dbReference type="ARBA" id="ARBA00023136"/>
    </source>
</evidence>
<evidence type="ECO:0000256" key="17">
    <source>
        <dbReference type="ARBA" id="ARBA00024013"/>
    </source>
</evidence>
<dbReference type="SUPFAM" id="SSF52540">
    <property type="entry name" value="P-loop containing nucleoside triphosphate hydrolases"/>
    <property type="match status" value="1"/>
</dbReference>
<evidence type="ECO:0000256" key="6">
    <source>
        <dbReference type="ARBA" id="ARBA00022640"/>
    </source>
</evidence>
<dbReference type="GO" id="GO:0016020">
    <property type="term" value="C:membrane"/>
    <property type="evidence" value="ECO:0007669"/>
    <property type="project" value="UniProtKB-SubCell"/>
</dbReference>
<dbReference type="GO" id="GO:0016787">
    <property type="term" value="F:hydrolase activity"/>
    <property type="evidence" value="ECO:0007669"/>
    <property type="project" value="UniProtKB-KW"/>
</dbReference>
<proteinExistence type="inferred from homology"/>
<evidence type="ECO:0000256" key="12">
    <source>
        <dbReference type="ARBA" id="ARBA00022842"/>
    </source>
</evidence>
<evidence type="ECO:0000256" key="14">
    <source>
        <dbReference type="ARBA" id="ARBA00022989"/>
    </source>
</evidence>
<evidence type="ECO:0000256" key="10">
    <source>
        <dbReference type="ARBA" id="ARBA00022801"/>
    </source>
</evidence>
<evidence type="ECO:0000259" key="19">
    <source>
        <dbReference type="PROSITE" id="PS51720"/>
    </source>
</evidence>
<feature type="domain" description="AIG1-type G" evidence="19">
    <location>
        <begin position="40"/>
        <end position="261"/>
    </location>
</feature>
<dbReference type="GO" id="GO:0015031">
    <property type="term" value="P:protein transport"/>
    <property type="evidence" value="ECO:0007669"/>
    <property type="project" value="UniProtKB-KW"/>
</dbReference>
<dbReference type="PANTHER" id="PTHR10903">
    <property type="entry name" value="GTPASE, IMAP FAMILY MEMBER-RELATED"/>
    <property type="match status" value="1"/>
</dbReference>
<protein>
    <recommendedName>
        <fullName evidence="19">AIG1-type G domain-containing protein</fullName>
    </recommendedName>
</protein>
<comment type="similarity">
    <text evidence="3">Belongs to the TRAFAC class TrmE-Era-EngA-EngB-Septin-like GTPase superfamily. AIG1/Toc34/Toc159-like paraseptin GTPase family. IAN subfamily.</text>
</comment>
<comment type="caution">
    <text evidence="20">The sequence shown here is derived from an EMBL/GenBank/DDBJ whole genome shotgun (WGS) entry which is preliminary data.</text>
</comment>
<evidence type="ECO:0000256" key="3">
    <source>
        <dbReference type="ARBA" id="ARBA00008535"/>
    </source>
</evidence>
<evidence type="ECO:0000256" key="11">
    <source>
        <dbReference type="ARBA" id="ARBA00022805"/>
    </source>
</evidence>
<dbReference type="Proteomes" id="UP001163046">
    <property type="component" value="Unassembled WGS sequence"/>
</dbReference>
<keyword evidence="13" id="KW-0653">Protein transport</keyword>
<keyword evidence="4" id="KW-0813">Transport</keyword>
<keyword evidence="12" id="KW-0460">Magnesium</keyword>
<name>A0A9W9ZNG2_9CNID</name>
<keyword evidence="11" id="KW-1002">Plastid outer membrane</keyword>
<dbReference type="EMBL" id="MU825890">
    <property type="protein sequence ID" value="KAJ7384184.1"/>
    <property type="molecule type" value="Genomic_DNA"/>
</dbReference>
<keyword evidence="6" id="KW-0934">Plastid</keyword>
<evidence type="ECO:0000256" key="15">
    <source>
        <dbReference type="ARBA" id="ARBA00023134"/>
    </source>
</evidence>
<accession>A0A9W9ZNG2</accession>
<evidence type="ECO:0000256" key="4">
    <source>
        <dbReference type="ARBA" id="ARBA00022448"/>
    </source>
</evidence>
<evidence type="ECO:0000256" key="18">
    <source>
        <dbReference type="SAM" id="MobiDB-lite"/>
    </source>
</evidence>
<dbReference type="PROSITE" id="PS51720">
    <property type="entry name" value="G_AIG1"/>
    <property type="match status" value="1"/>
</dbReference>
<reference evidence="20" key="1">
    <citation type="submission" date="2023-01" db="EMBL/GenBank/DDBJ databases">
        <title>Genome assembly of the deep-sea coral Lophelia pertusa.</title>
        <authorList>
            <person name="Herrera S."/>
            <person name="Cordes E."/>
        </authorList>
    </citation>
    <scope>NUCLEOTIDE SEQUENCE</scope>
    <source>
        <strain evidence="20">USNM1676648</strain>
        <tissue evidence="20">Polyp</tissue>
    </source>
</reference>
<evidence type="ECO:0000256" key="8">
    <source>
        <dbReference type="ARBA" id="ARBA00022723"/>
    </source>
</evidence>
<dbReference type="PANTHER" id="PTHR10903:SF135">
    <property type="entry name" value="TRANSLOCASE OF CHLOROPLAST 120, CHLOROPLASTIC-RELATED"/>
    <property type="match status" value="1"/>
</dbReference>
<keyword evidence="14" id="KW-1133">Transmembrane helix</keyword>
<keyword evidence="8" id="KW-0479">Metal-binding</keyword>
<keyword evidence="7" id="KW-0812">Transmembrane</keyword>
<keyword evidence="15" id="KW-0342">GTP-binding</keyword>
<evidence type="ECO:0000256" key="1">
    <source>
        <dbReference type="ARBA" id="ARBA00001946"/>
    </source>
</evidence>
<organism evidence="20 21">
    <name type="scientific">Desmophyllum pertusum</name>
    <dbReference type="NCBI Taxonomy" id="174260"/>
    <lineage>
        <taxon>Eukaryota</taxon>
        <taxon>Metazoa</taxon>
        <taxon>Cnidaria</taxon>
        <taxon>Anthozoa</taxon>
        <taxon>Hexacorallia</taxon>
        <taxon>Scleractinia</taxon>
        <taxon>Caryophylliina</taxon>
        <taxon>Caryophylliidae</taxon>
        <taxon>Desmophyllum</taxon>
    </lineage>
</organism>
<dbReference type="GO" id="GO:0005525">
    <property type="term" value="F:GTP binding"/>
    <property type="evidence" value="ECO:0007669"/>
    <property type="project" value="UniProtKB-KW"/>
</dbReference>
<keyword evidence="16" id="KW-0472">Membrane</keyword>
<evidence type="ECO:0000256" key="5">
    <source>
        <dbReference type="ARBA" id="ARBA00022528"/>
    </source>
</evidence>
<evidence type="ECO:0000313" key="20">
    <source>
        <dbReference type="EMBL" id="KAJ7384184.1"/>
    </source>
</evidence>
<keyword evidence="21" id="KW-1185">Reference proteome</keyword>
<feature type="region of interest" description="Disordered" evidence="18">
    <location>
        <begin position="267"/>
        <end position="288"/>
    </location>
</feature>
<evidence type="ECO:0000256" key="13">
    <source>
        <dbReference type="ARBA" id="ARBA00022927"/>
    </source>
</evidence>
<dbReference type="Pfam" id="PF04548">
    <property type="entry name" value="AIG1"/>
    <property type="match status" value="1"/>
</dbReference>
<keyword evidence="5" id="KW-0150">Chloroplast</keyword>
<comment type="cofactor">
    <cofactor evidence="1">
        <name>Mg(2+)</name>
        <dbReference type="ChEBI" id="CHEBI:18420"/>
    </cofactor>
</comment>
<dbReference type="InterPro" id="IPR027417">
    <property type="entry name" value="P-loop_NTPase"/>
</dbReference>
<feature type="region of interest" description="Disordered" evidence="18">
    <location>
        <begin position="327"/>
        <end position="361"/>
    </location>
</feature>
<dbReference type="OrthoDB" id="8954335at2759"/>